<evidence type="ECO:0000256" key="2">
    <source>
        <dbReference type="ARBA" id="ARBA00023043"/>
    </source>
</evidence>
<comment type="caution">
    <text evidence="4">The sequence shown here is derived from an EMBL/GenBank/DDBJ whole genome shotgun (WGS) entry which is preliminary data.</text>
</comment>
<keyword evidence="2 3" id="KW-0040">ANK repeat</keyword>
<keyword evidence="1" id="KW-0677">Repeat</keyword>
<dbReference type="SMART" id="SM00248">
    <property type="entry name" value="ANK"/>
    <property type="match status" value="5"/>
</dbReference>
<dbReference type="EMBL" id="BAABAF010000007">
    <property type="protein sequence ID" value="GAA3769112.1"/>
    <property type="molecule type" value="Genomic_DNA"/>
</dbReference>
<dbReference type="PROSITE" id="PS50297">
    <property type="entry name" value="ANK_REP_REGION"/>
    <property type="match status" value="1"/>
</dbReference>
<reference evidence="5" key="1">
    <citation type="journal article" date="2019" name="Int. J. Syst. Evol. Microbiol.">
        <title>The Global Catalogue of Microorganisms (GCM) 10K type strain sequencing project: providing services to taxonomists for standard genome sequencing and annotation.</title>
        <authorList>
            <consortium name="The Broad Institute Genomics Platform"/>
            <consortium name="The Broad Institute Genome Sequencing Center for Infectious Disease"/>
            <person name="Wu L."/>
            <person name="Ma J."/>
        </authorList>
    </citation>
    <scope>NUCLEOTIDE SEQUENCE [LARGE SCALE GENOMIC DNA]</scope>
    <source>
        <strain evidence="5">JCM 16950</strain>
    </source>
</reference>
<organism evidence="4 5">
    <name type="scientific">Microbacterium kribbense</name>
    <dbReference type="NCBI Taxonomy" id="433645"/>
    <lineage>
        <taxon>Bacteria</taxon>
        <taxon>Bacillati</taxon>
        <taxon>Actinomycetota</taxon>
        <taxon>Actinomycetes</taxon>
        <taxon>Micrococcales</taxon>
        <taxon>Microbacteriaceae</taxon>
        <taxon>Microbacterium</taxon>
    </lineage>
</organism>
<keyword evidence="5" id="KW-1185">Reference proteome</keyword>
<dbReference type="InterPro" id="IPR036770">
    <property type="entry name" value="Ankyrin_rpt-contain_sf"/>
</dbReference>
<evidence type="ECO:0000256" key="3">
    <source>
        <dbReference type="PROSITE-ProRule" id="PRU00023"/>
    </source>
</evidence>
<accession>A0ABP7GMR4</accession>
<dbReference type="Pfam" id="PF12796">
    <property type="entry name" value="Ank_2"/>
    <property type="match status" value="2"/>
</dbReference>
<sequence length="202" mass="21322">MTAETMSGPSLFEAAIAGHTEAVEELVASGADLDAVDARGRTPILLAAIGRHYDVVKVLAAAGADIDKQDNTCINPFLLGCITNDLALVRIMIDAGTDLSRLTRFGGNGLTPACEKGFLEITEELLTHTDINVNHTNGVGWTALIEAIILNDGGPRQQRIVHLLLEHGADPGMTDKYGVTPRELALRHGHTAIAELIAAAEG</sequence>
<evidence type="ECO:0000256" key="1">
    <source>
        <dbReference type="ARBA" id="ARBA00022737"/>
    </source>
</evidence>
<dbReference type="Proteomes" id="UP001500540">
    <property type="component" value="Unassembled WGS sequence"/>
</dbReference>
<dbReference type="PANTHER" id="PTHR24198:SF165">
    <property type="entry name" value="ANKYRIN REPEAT-CONTAINING PROTEIN-RELATED"/>
    <property type="match status" value="1"/>
</dbReference>
<gene>
    <name evidence="4" type="ORF">GCM10022240_21960</name>
</gene>
<dbReference type="Gene3D" id="1.25.40.20">
    <property type="entry name" value="Ankyrin repeat-containing domain"/>
    <property type="match status" value="1"/>
</dbReference>
<evidence type="ECO:0000313" key="5">
    <source>
        <dbReference type="Proteomes" id="UP001500540"/>
    </source>
</evidence>
<name>A0ABP7GMR4_9MICO</name>
<feature type="repeat" description="ANK" evidence="3">
    <location>
        <begin position="39"/>
        <end position="71"/>
    </location>
</feature>
<dbReference type="PANTHER" id="PTHR24198">
    <property type="entry name" value="ANKYRIN REPEAT AND PROTEIN KINASE DOMAIN-CONTAINING PROTEIN"/>
    <property type="match status" value="1"/>
</dbReference>
<evidence type="ECO:0000313" key="4">
    <source>
        <dbReference type="EMBL" id="GAA3769112.1"/>
    </source>
</evidence>
<dbReference type="SUPFAM" id="SSF48403">
    <property type="entry name" value="Ankyrin repeat"/>
    <property type="match status" value="1"/>
</dbReference>
<feature type="repeat" description="ANK" evidence="3">
    <location>
        <begin position="6"/>
        <end position="38"/>
    </location>
</feature>
<dbReference type="PROSITE" id="PS50088">
    <property type="entry name" value="ANK_REPEAT"/>
    <property type="match status" value="2"/>
</dbReference>
<protein>
    <submittedName>
        <fullName evidence="4">Ankyrin repeat domain-containing protein</fullName>
    </submittedName>
</protein>
<dbReference type="InterPro" id="IPR002110">
    <property type="entry name" value="Ankyrin_rpt"/>
</dbReference>
<proteinExistence type="predicted"/>